<reference evidence="4" key="1">
    <citation type="journal article" date="2019" name="Int. J. Syst. Evol. Microbiol.">
        <title>The Global Catalogue of Microorganisms (GCM) 10K type strain sequencing project: providing services to taxonomists for standard genome sequencing and annotation.</title>
        <authorList>
            <consortium name="The Broad Institute Genomics Platform"/>
            <consortium name="The Broad Institute Genome Sequencing Center for Infectious Disease"/>
            <person name="Wu L."/>
            <person name="Ma J."/>
        </authorList>
    </citation>
    <scope>NUCLEOTIDE SEQUENCE [LARGE SCALE GENOMIC DNA]</scope>
    <source>
        <strain evidence="4">CGMCC 1.12404</strain>
    </source>
</reference>
<feature type="transmembrane region" description="Helical" evidence="2">
    <location>
        <begin position="185"/>
        <end position="207"/>
    </location>
</feature>
<evidence type="ECO:0008006" key="5">
    <source>
        <dbReference type="Google" id="ProtNLM"/>
    </source>
</evidence>
<evidence type="ECO:0000256" key="1">
    <source>
        <dbReference type="SAM" id="Coils"/>
    </source>
</evidence>
<dbReference type="Proteomes" id="UP000617979">
    <property type="component" value="Unassembled WGS sequence"/>
</dbReference>
<comment type="caution">
    <text evidence="3">The sequence shown here is derived from an EMBL/GenBank/DDBJ whole genome shotgun (WGS) entry which is preliminary data.</text>
</comment>
<name>A0ABQ1GGI0_9BACL</name>
<dbReference type="RefSeq" id="WP_188431551.1">
    <property type="nucleotide sequence ID" value="NZ_BMEX01000004.1"/>
</dbReference>
<dbReference type="Pfam" id="PF12679">
    <property type="entry name" value="ABC2_membrane_2"/>
    <property type="match status" value="1"/>
</dbReference>
<feature type="transmembrane region" description="Helical" evidence="2">
    <location>
        <begin position="299"/>
        <end position="323"/>
    </location>
</feature>
<protein>
    <recommendedName>
        <fullName evidence="5">ABC-2 type transport system permease protein</fullName>
    </recommendedName>
</protein>
<dbReference type="EMBL" id="BMEX01000004">
    <property type="protein sequence ID" value="GGA43242.1"/>
    <property type="molecule type" value="Genomic_DNA"/>
</dbReference>
<feature type="transmembrane region" description="Helical" evidence="2">
    <location>
        <begin position="21"/>
        <end position="42"/>
    </location>
</feature>
<evidence type="ECO:0000313" key="4">
    <source>
        <dbReference type="Proteomes" id="UP000617979"/>
    </source>
</evidence>
<keyword evidence="1" id="KW-0175">Coiled coil</keyword>
<evidence type="ECO:0000256" key="2">
    <source>
        <dbReference type="SAM" id="Phobius"/>
    </source>
</evidence>
<evidence type="ECO:0000313" key="3">
    <source>
        <dbReference type="EMBL" id="GGA43242.1"/>
    </source>
</evidence>
<accession>A0ABQ1GGI0</accession>
<keyword evidence="4" id="KW-1185">Reference proteome</keyword>
<sequence length="415" mass="47287">MRKWGYVFANEWMKLIHRRRFWITLLLAVLMSIALSGTLYQWEKENVSGNLIVEMKQRIEMYEQNLREKKKELSEGTSEEANLSDLKNQIQLEEEILEGLKKKLHRMQQLKSSDWDQLTKSDLMKLKQTMEKYQTDSQKEISEANRESQWQKYRAQQMELQYHLERDIPPLLPGELTAWKAMNQLMPLASGLFLPMLLVILVADMVSGETSSGTMKLLLVRPVSRVKILLGKWAVSLTATALLSLCFFATMLAVHLLLYNPDGANQPHFVNVDYIFGMGKEAQIVPIPLFEEALLIPEWQYIMGSMLLTVFAMMAVASITFLCSTVFKSPMISSGVALAMVILGQTLLQQVQNGKWMFWLFSVHLNPGSNWSGELSAAMDASLPLTTGIVVLTIWIGVTLLASLLYFRKKDILNA</sequence>
<feature type="coiled-coil region" evidence="1">
    <location>
        <begin position="52"/>
        <end position="143"/>
    </location>
</feature>
<feature type="transmembrane region" description="Helical" evidence="2">
    <location>
        <begin position="330"/>
        <end position="348"/>
    </location>
</feature>
<feature type="transmembrane region" description="Helical" evidence="2">
    <location>
        <begin position="228"/>
        <end position="258"/>
    </location>
</feature>
<keyword evidence="2" id="KW-0472">Membrane</keyword>
<dbReference type="PANTHER" id="PTHR37305:SF1">
    <property type="entry name" value="MEMBRANE PROTEIN"/>
    <property type="match status" value="1"/>
</dbReference>
<keyword evidence="2" id="KW-1133">Transmembrane helix</keyword>
<keyword evidence="2" id="KW-0812">Transmembrane</keyword>
<dbReference type="PANTHER" id="PTHR37305">
    <property type="entry name" value="INTEGRAL MEMBRANE PROTEIN-RELATED"/>
    <property type="match status" value="1"/>
</dbReference>
<organism evidence="3 4">
    <name type="scientific">Kroppenstedtia guangzhouensis</name>
    <dbReference type="NCBI Taxonomy" id="1274356"/>
    <lineage>
        <taxon>Bacteria</taxon>
        <taxon>Bacillati</taxon>
        <taxon>Bacillota</taxon>
        <taxon>Bacilli</taxon>
        <taxon>Bacillales</taxon>
        <taxon>Thermoactinomycetaceae</taxon>
        <taxon>Kroppenstedtia</taxon>
    </lineage>
</organism>
<proteinExistence type="predicted"/>
<gene>
    <name evidence="3" type="ORF">GCM10007416_15380</name>
</gene>
<feature type="transmembrane region" description="Helical" evidence="2">
    <location>
        <begin position="385"/>
        <end position="407"/>
    </location>
</feature>